<keyword evidence="3" id="KW-1185">Reference proteome</keyword>
<sequence>MSLPPYDQSIRDLERQYQVVLPDSVGQAALGFRDGVWFRVNSGAPRPVPLRSAIILCPHAAGSIVQIACWWMRENARTSRALDLATELALTVGELARKAIEDDPLGMSLDGLGSSSGSSGASSLLGLSQGGGYQTAAATGGYASGSFAAAGAPAPAPSYDSGSYAAAPAYQGTNDPYAAPYPAPGVPQMPASAAATTVLPSIPADGYGMPPAPRGPAVPPRGAGMGGGPGGPGQPPLGSGGYPQRPAPLSGQPIRPQQGGRYPQPQQGGGRPQQGRPMPRPADRYEEEPYRGGDLAGRPPTRPSARPEPGSAW</sequence>
<organism evidence="2 3">
    <name type="scientific">Actinospica durhamensis</name>
    <dbReference type="NCBI Taxonomy" id="1508375"/>
    <lineage>
        <taxon>Bacteria</taxon>
        <taxon>Bacillati</taxon>
        <taxon>Actinomycetota</taxon>
        <taxon>Actinomycetes</taxon>
        <taxon>Catenulisporales</taxon>
        <taxon>Actinospicaceae</taxon>
        <taxon>Actinospica</taxon>
    </lineage>
</organism>
<feature type="region of interest" description="Disordered" evidence="1">
    <location>
        <begin position="205"/>
        <end position="313"/>
    </location>
</feature>
<gene>
    <name evidence="2" type="ORF">KDL01_00025</name>
</gene>
<proteinExistence type="predicted"/>
<evidence type="ECO:0000313" key="3">
    <source>
        <dbReference type="Proteomes" id="UP000675781"/>
    </source>
</evidence>
<reference evidence="2" key="1">
    <citation type="submission" date="2021-04" db="EMBL/GenBank/DDBJ databases">
        <title>Genome based classification of Actinospica acidithermotolerans sp. nov., an actinobacterium isolated from an Indonesian hot spring.</title>
        <authorList>
            <person name="Kusuma A.B."/>
            <person name="Putra K.E."/>
            <person name="Nafisah S."/>
            <person name="Loh J."/>
            <person name="Nouioui I."/>
            <person name="Goodfellow M."/>
        </authorList>
    </citation>
    <scope>NUCLEOTIDE SEQUENCE</scope>
    <source>
        <strain evidence="2">CSCA 57</strain>
    </source>
</reference>
<feature type="compositionally biased region" description="Pro residues" evidence="1">
    <location>
        <begin position="210"/>
        <end position="219"/>
    </location>
</feature>
<dbReference type="RefSeq" id="WP_212526157.1">
    <property type="nucleotide sequence ID" value="NZ_JAGSOG010000001.1"/>
</dbReference>
<comment type="caution">
    <text evidence="2">The sequence shown here is derived from an EMBL/GenBank/DDBJ whole genome shotgun (WGS) entry which is preliminary data.</text>
</comment>
<evidence type="ECO:0000256" key="1">
    <source>
        <dbReference type="SAM" id="MobiDB-lite"/>
    </source>
</evidence>
<evidence type="ECO:0000313" key="2">
    <source>
        <dbReference type="EMBL" id="MBR7831623.1"/>
    </source>
</evidence>
<feature type="compositionally biased region" description="Low complexity" evidence="1">
    <location>
        <begin position="251"/>
        <end position="266"/>
    </location>
</feature>
<name>A0A941EIV5_9ACTN</name>
<feature type="compositionally biased region" description="Basic and acidic residues" evidence="1">
    <location>
        <begin position="281"/>
        <end position="291"/>
    </location>
</feature>
<dbReference type="Proteomes" id="UP000675781">
    <property type="component" value="Unassembled WGS sequence"/>
</dbReference>
<accession>A0A941EIV5</accession>
<protein>
    <submittedName>
        <fullName evidence="2">Uncharacterized protein</fullName>
    </submittedName>
</protein>
<dbReference type="EMBL" id="JAGSOG010000001">
    <property type="protein sequence ID" value="MBR7831623.1"/>
    <property type="molecule type" value="Genomic_DNA"/>
</dbReference>
<dbReference type="AlphaFoldDB" id="A0A941EIV5"/>